<evidence type="ECO:0000313" key="2">
    <source>
        <dbReference type="Proteomes" id="UP000006790"/>
    </source>
</evidence>
<dbReference type="InParanoid" id="G8JQS7"/>
<dbReference type="GeneID" id="11472338"/>
<organism evidence="1 2">
    <name type="scientific">Eremothecium cymbalariae (strain CBS 270.75 / DBVPG 7215 / KCTC 17166 / NRRL Y-17582)</name>
    <name type="common">Yeast</name>
    <dbReference type="NCBI Taxonomy" id="931890"/>
    <lineage>
        <taxon>Eukaryota</taxon>
        <taxon>Fungi</taxon>
        <taxon>Dikarya</taxon>
        <taxon>Ascomycota</taxon>
        <taxon>Saccharomycotina</taxon>
        <taxon>Saccharomycetes</taxon>
        <taxon>Saccharomycetales</taxon>
        <taxon>Saccharomycetaceae</taxon>
        <taxon>Eremothecium</taxon>
    </lineage>
</organism>
<gene>
    <name evidence="1" type="ordered locus">Ecym_3596</name>
</gene>
<dbReference type="Proteomes" id="UP000006790">
    <property type="component" value="Chromosome 3"/>
</dbReference>
<dbReference type="OrthoDB" id="4038005at2759"/>
<dbReference type="RefSeq" id="XP_003645878.1">
    <property type="nucleotide sequence ID" value="XM_003645830.1"/>
</dbReference>
<reference evidence="2" key="1">
    <citation type="journal article" date="2012" name="G3 (Bethesda)">
        <title>Pichia sorbitophila, an interspecies yeast hybrid reveals early steps of genome resolution following polyploidization.</title>
        <authorList>
            <person name="Leh Louis V."/>
            <person name="Despons L."/>
            <person name="Friedrich A."/>
            <person name="Martin T."/>
            <person name="Durrens P."/>
            <person name="Casaregola S."/>
            <person name="Neuveglise C."/>
            <person name="Fairhead C."/>
            <person name="Marck C."/>
            <person name="Cruz J.A."/>
            <person name="Straub M.L."/>
            <person name="Kugler V."/>
            <person name="Sacerdot C."/>
            <person name="Uzunov Z."/>
            <person name="Thierry A."/>
            <person name="Weiss S."/>
            <person name="Bleykasten C."/>
            <person name="De Montigny J."/>
            <person name="Jacques N."/>
            <person name="Jung P."/>
            <person name="Lemaire M."/>
            <person name="Mallet S."/>
            <person name="Morel G."/>
            <person name="Richard G.F."/>
            <person name="Sarkar A."/>
            <person name="Savel G."/>
            <person name="Schacherer J."/>
            <person name="Seret M.L."/>
            <person name="Talla E."/>
            <person name="Samson G."/>
            <person name="Jubin C."/>
            <person name="Poulain J."/>
            <person name="Vacherie B."/>
            <person name="Barbe V."/>
            <person name="Pelletier E."/>
            <person name="Sherman D.J."/>
            <person name="Westhof E."/>
            <person name="Weissenbach J."/>
            <person name="Baret P.V."/>
            <person name="Wincker P."/>
            <person name="Gaillardin C."/>
            <person name="Dujon B."/>
            <person name="Souciet J.L."/>
        </authorList>
    </citation>
    <scope>NUCLEOTIDE SEQUENCE [LARGE SCALE GENOMIC DNA]</scope>
    <source>
        <strain evidence="2">CBS 270.75 / DBVPG 7215 / KCTC 17166 / NRRL Y-17582</strain>
    </source>
</reference>
<name>G8JQS7_ERECY</name>
<dbReference type="AlphaFoldDB" id="G8JQS7"/>
<sequence>MSGNRIGEEVDKTVVPSSRDCSVLGKTCQIPLVTISRPAEEWRLPPKEFVSTITTKISRECSNYTLLSWLLNDPMEVSLTTTFDTCPDPFRLFKKGNKAAYKSFFSFQSEEVVDSNTTLSSELVKVSVFPRILQYTRLDEFKMDHLCDQYIKQFVKVLYKYNQGKEIKDNRSGYLQANLTKLVQSYARDVFHDIVHKWFRWTELMKTGSTTTQRSEYYKKQIAQVIEKLMTKYWEQHMVIGHNLFEEFVEKMDTTTDRVSTSITDTEQFRIVYGIWIDTQNGILLLCNGLISTWETCLSPTMGVTLDTNYLETIRKLIFFLNCSILECYNWHLRADGSHSLV</sequence>
<keyword evidence="2" id="KW-1185">Reference proteome</keyword>
<accession>G8JQS7</accession>
<protein>
    <submittedName>
        <fullName evidence="1">Uncharacterized protein</fullName>
    </submittedName>
</protein>
<evidence type="ECO:0000313" key="1">
    <source>
        <dbReference type="EMBL" id="AET39061.1"/>
    </source>
</evidence>
<dbReference type="EMBL" id="CP002499">
    <property type="protein sequence ID" value="AET39061.1"/>
    <property type="molecule type" value="Genomic_DNA"/>
</dbReference>
<dbReference type="FunCoup" id="G8JQS7">
    <property type="interactions" value="40"/>
</dbReference>
<proteinExistence type="predicted"/>
<dbReference type="KEGG" id="erc:Ecym_3596"/>
<dbReference type="HOGENOM" id="CLU_070629_0_0_1"/>
<dbReference type="OMA" id="CIIPRIC"/>